<dbReference type="Proteomes" id="UP000007264">
    <property type="component" value="Unassembled WGS sequence"/>
</dbReference>
<feature type="domain" description="Saposin B-type" evidence="4">
    <location>
        <begin position="132"/>
        <end position="212"/>
    </location>
</feature>
<dbReference type="GO" id="GO:0006629">
    <property type="term" value="P:lipid metabolic process"/>
    <property type="evidence" value="ECO:0007669"/>
    <property type="project" value="InterPro"/>
</dbReference>
<proteinExistence type="predicted"/>
<keyword evidence="2" id="KW-0325">Glycoprotein</keyword>
<protein>
    <submittedName>
        <fullName evidence="5">Saposin</fullName>
    </submittedName>
</protein>
<keyword evidence="6" id="KW-1185">Reference proteome</keyword>
<dbReference type="Pfam" id="PF03489">
    <property type="entry name" value="SapB_2"/>
    <property type="match status" value="2"/>
</dbReference>
<dbReference type="KEGG" id="csl:COCSUDRAFT_45864"/>
<dbReference type="Pfam" id="PF05184">
    <property type="entry name" value="SapB_1"/>
    <property type="match status" value="2"/>
</dbReference>
<keyword evidence="1" id="KW-1015">Disulfide bond</keyword>
<dbReference type="InterPro" id="IPR008139">
    <property type="entry name" value="SaposinB_dom"/>
</dbReference>
<evidence type="ECO:0000256" key="1">
    <source>
        <dbReference type="ARBA" id="ARBA00023157"/>
    </source>
</evidence>
<feature type="domain" description="Saposin B-type" evidence="4">
    <location>
        <begin position="243"/>
        <end position="323"/>
    </location>
</feature>
<dbReference type="AlphaFoldDB" id="I0Z9W9"/>
<dbReference type="OrthoDB" id="69496at2759"/>
<comment type="caution">
    <text evidence="5">The sequence shown here is derived from an EMBL/GenBank/DDBJ whole genome shotgun (WGS) entry which is preliminary data.</text>
</comment>
<dbReference type="Gene3D" id="1.10.225.10">
    <property type="entry name" value="Saposin-like"/>
    <property type="match status" value="3"/>
</dbReference>
<evidence type="ECO:0000313" key="5">
    <source>
        <dbReference type="EMBL" id="EIE27438.1"/>
    </source>
</evidence>
<evidence type="ECO:0000256" key="3">
    <source>
        <dbReference type="SAM" id="SignalP"/>
    </source>
</evidence>
<dbReference type="InterPro" id="IPR011001">
    <property type="entry name" value="Saposin-like"/>
</dbReference>
<feature type="chain" id="PRO_5003637045" evidence="3">
    <location>
        <begin position="23"/>
        <end position="332"/>
    </location>
</feature>
<keyword evidence="3" id="KW-0732">Signal</keyword>
<evidence type="ECO:0000256" key="2">
    <source>
        <dbReference type="ARBA" id="ARBA00023180"/>
    </source>
</evidence>
<dbReference type="STRING" id="574566.I0Z9W9"/>
<feature type="signal peptide" evidence="3">
    <location>
        <begin position="1"/>
        <end position="22"/>
    </location>
</feature>
<dbReference type="EMBL" id="AGSI01000001">
    <property type="protein sequence ID" value="EIE27438.1"/>
    <property type="molecule type" value="Genomic_DNA"/>
</dbReference>
<dbReference type="InterPro" id="IPR051428">
    <property type="entry name" value="Sphingo_Act-Surfact_Prot"/>
</dbReference>
<evidence type="ECO:0000259" key="4">
    <source>
        <dbReference type="PROSITE" id="PS50015"/>
    </source>
</evidence>
<dbReference type="PANTHER" id="PTHR11480">
    <property type="entry name" value="SAPOSIN-RELATED"/>
    <property type="match status" value="1"/>
</dbReference>
<dbReference type="PANTHER" id="PTHR11480:SF3">
    <property type="entry name" value="BCDNA.GH08312"/>
    <property type="match status" value="1"/>
</dbReference>
<dbReference type="GeneID" id="17045453"/>
<feature type="domain" description="Saposin B-type" evidence="4">
    <location>
        <begin position="37"/>
        <end position="118"/>
    </location>
</feature>
<gene>
    <name evidence="5" type="ORF">COCSUDRAFT_45864</name>
</gene>
<dbReference type="InterPro" id="IPR008138">
    <property type="entry name" value="SapB_2"/>
</dbReference>
<dbReference type="RefSeq" id="XP_005651982.1">
    <property type="nucleotide sequence ID" value="XM_005651925.1"/>
</dbReference>
<name>I0Z9W9_COCSC</name>
<dbReference type="PROSITE" id="PS50015">
    <property type="entry name" value="SAP_B"/>
    <property type="match status" value="3"/>
</dbReference>
<dbReference type="eggNOG" id="KOG1340">
    <property type="taxonomic scope" value="Eukaryota"/>
</dbReference>
<evidence type="ECO:0000313" key="6">
    <source>
        <dbReference type="Proteomes" id="UP000007264"/>
    </source>
</evidence>
<dbReference type="SUPFAM" id="SSF47862">
    <property type="entry name" value="Saposin"/>
    <property type="match status" value="3"/>
</dbReference>
<dbReference type="InterPro" id="IPR007856">
    <property type="entry name" value="SapB_1"/>
</dbReference>
<dbReference type="SMART" id="SM00741">
    <property type="entry name" value="SapB"/>
    <property type="match status" value="3"/>
</dbReference>
<organism evidence="5 6">
    <name type="scientific">Coccomyxa subellipsoidea (strain C-169)</name>
    <name type="common">Green microalga</name>
    <dbReference type="NCBI Taxonomy" id="574566"/>
    <lineage>
        <taxon>Eukaryota</taxon>
        <taxon>Viridiplantae</taxon>
        <taxon>Chlorophyta</taxon>
        <taxon>core chlorophytes</taxon>
        <taxon>Trebouxiophyceae</taxon>
        <taxon>Trebouxiophyceae incertae sedis</taxon>
        <taxon>Coccomyxaceae</taxon>
        <taxon>Coccomyxa</taxon>
        <taxon>Coccomyxa subellipsoidea</taxon>
    </lineage>
</organism>
<reference evidence="5 6" key="1">
    <citation type="journal article" date="2012" name="Genome Biol.">
        <title>The genome of the polar eukaryotic microalga coccomyxa subellipsoidea reveals traits of cold adaptation.</title>
        <authorList>
            <person name="Blanc G."/>
            <person name="Agarkova I."/>
            <person name="Grimwood J."/>
            <person name="Kuo A."/>
            <person name="Brueggeman A."/>
            <person name="Dunigan D."/>
            <person name="Gurnon J."/>
            <person name="Ladunga I."/>
            <person name="Lindquist E."/>
            <person name="Lucas S."/>
            <person name="Pangilinan J."/>
            <person name="Proschold T."/>
            <person name="Salamov A."/>
            <person name="Schmutz J."/>
            <person name="Weeks D."/>
            <person name="Yamada T."/>
            <person name="Claverie J.M."/>
            <person name="Grigoriev I."/>
            <person name="Van Etten J."/>
            <person name="Lomsadze A."/>
            <person name="Borodovsky M."/>
        </authorList>
    </citation>
    <scope>NUCLEOTIDE SEQUENCE [LARGE SCALE GENOMIC DNA]</scope>
    <source>
        <strain evidence="5 6">C-169</strain>
    </source>
</reference>
<accession>I0Z9W9</accession>
<sequence>MDPQQRCLWGVLCLTLVALAHGAPLQSRLGSDRLQSQAPLCGSCRWLVKSVKCELSDVDTQSEIIGMILKDVCPKLPADAQEACGQLAPSLIPLGVMYIQSLSANELCADATLCGAAPPLSKTARFGVGQQNDFNCPICKMLLITLKQELKNPESEKEMIDRAHQACKTLPIDWQAPCTAYVDQFGEQLFAYIETLDATTICTNFGACLPSQLYSNMTVPSLPLSLVAKAADLRIRAHELSATNDFCDTCKMVVTEAAAILGNLDTQKQILEYAKEACQAFGPNFKDQCLNYVELYGPLVVNMIVQYLKPQLCIDAGYCPQPTSLNGLMRSV</sequence>